<organism evidence="3 4">
    <name type="scientific">Oryza sativa subsp. japonica</name>
    <name type="common">Rice</name>
    <dbReference type="NCBI Taxonomy" id="39947"/>
    <lineage>
        <taxon>Eukaryota</taxon>
        <taxon>Viridiplantae</taxon>
        <taxon>Streptophyta</taxon>
        <taxon>Embryophyta</taxon>
        <taxon>Tracheophyta</taxon>
        <taxon>Spermatophyta</taxon>
        <taxon>Magnoliopsida</taxon>
        <taxon>Liliopsida</taxon>
        <taxon>Poales</taxon>
        <taxon>Poaceae</taxon>
        <taxon>BOP clade</taxon>
        <taxon>Oryzoideae</taxon>
        <taxon>Oryzeae</taxon>
        <taxon>Oryzinae</taxon>
        <taxon>Oryza</taxon>
        <taxon>Oryza sativa</taxon>
    </lineage>
</organism>
<accession>Q6EQ66</accession>
<sequence>MVLLQQHASTRQQGSTGRGRWRRSTPAGTRASQSRSPPPTILSFGGRADAAELFASGHTELRCLGELSCSSLECVQGRYLRSIKYQVPTFCLLFFLSLARPPAAADSTLLLGVVVAAVRDTELVPCCRRRILLIVVDAVAFRTTGKVSHVEARQFLAVDGALLL</sequence>
<proteinExistence type="predicted"/>
<gene>
    <name evidence="3" type="ORF">OSJNBa0017I18.18</name>
    <name evidence="2" type="ORF">OSJNBb0095I04.24</name>
</gene>
<feature type="region of interest" description="Disordered" evidence="1">
    <location>
        <begin position="1"/>
        <end position="39"/>
    </location>
</feature>
<reference evidence="4" key="3">
    <citation type="journal article" date="2005" name="Nature">
        <title>The map-based sequence of the rice genome.</title>
        <authorList>
            <consortium name="International rice genome sequencing project (IRGSP)"/>
            <person name="Matsumoto T."/>
            <person name="Wu J."/>
            <person name="Kanamori H."/>
            <person name="Katayose Y."/>
            <person name="Fujisawa M."/>
            <person name="Namiki N."/>
            <person name="Mizuno H."/>
            <person name="Yamamoto K."/>
            <person name="Antonio B.A."/>
            <person name="Baba T."/>
            <person name="Sakata K."/>
            <person name="Nagamura Y."/>
            <person name="Aoki H."/>
            <person name="Arikawa K."/>
            <person name="Arita K."/>
            <person name="Bito T."/>
            <person name="Chiden Y."/>
            <person name="Fujitsuka N."/>
            <person name="Fukunaka R."/>
            <person name="Hamada M."/>
            <person name="Harada C."/>
            <person name="Hayashi A."/>
            <person name="Hijishita S."/>
            <person name="Honda M."/>
            <person name="Hosokawa S."/>
            <person name="Ichikawa Y."/>
            <person name="Idonuma A."/>
            <person name="Iijima M."/>
            <person name="Ikeda M."/>
            <person name="Ikeno M."/>
            <person name="Ito K."/>
            <person name="Ito S."/>
            <person name="Ito T."/>
            <person name="Ito Y."/>
            <person name="Ito Y."/>
            <person name="Iwabuchi A."/>
            <person name="Kamiya K."/>
            <person name="Karasawa W."/>
            <person name="Kurita K."/>
            <person name="Katagiri S."/>
            <person name="Kikuta A."/>
            <person name="Kobayashi H."/>
            <person name="Kobayashi N."/>
            <person name="Machita K."/>
            <person name="Maehara T."/>
            <person name="Masukawa M."/>
            <person name="Mizubayashi T."/>
            <person name="Mukai Y."/>
            <person name="Nagasaki H."/>
            <person name="Nagata Y."/>
            <person name="Naito S."/>
            <person name="Nakashima M."/>
            <person name="Nakama Y."/>
            <person name="Nakamichi Y."/>
            <person name="Nakamura M."/>
            <person name="Meguro A."/>
            <person name="Negishi M."/>
            <person name="Ohta I."/>
            <person name="Ohta T."/>
            <person name="Okamoto M."/>
            <person name="Ono N."/>
            <person name="Saji S."/>
            <person name="Sakaguchi M."/>
            <person name="Sakai K."/>
            <person name="Shibata M."/>
            <person name="Shimokawa T."/>
            <person name="Song J."/>
            <person name="Takazaki Y."/>
            <person name="Terasawa K."/>
            <person name="Tsugane M."/>
            <person name="Tsuji K."/>
            <person name="Ueda S."/>
            <person name="Waki K."/>
            <person name="Yamagata H."/>
            <person name="Yamamoto M."/>
            <person name="Yamamoto S."/>
            <person name="Yamane H."/>
            <person name="Yoshiki S."/>
            <person name="Yoshihara R."/>
            <person name="Yukawa K."/>
            <person name="Zhong H."/>
            <person name="Yano M."/>
            <person name="Yuan Q."/>
            <person name="Ouyang S."/>
            <person name="Liu J."/>
            <person name="Jones K.M."/>
            <person name="Gansberger K."/>
            <person name="Moffat K."/>
            <person name="Hill J."/>
            <person name="Bera J."/>
            <person name="Fadrosh D."/>
            <person name="Jin S."/>
            <person name="Johri S."/>
            <person name="Kim M."/>
            <person name="Overton L."/>
            <person name="Reardon M."/>
            <person name="Tsitrin T."/>
            <person name="Vuong H."/>
            <person name="Weaver B."/>
            <person name="Ciecko A."/>
            <person name="Tallon L."/>
            <person name="Jackson J."/>
            <person name="Pai G."/>
            <person name="Aken S.V."/>
            <person name="Utterback T."/>
            <person name="Reidmuller S."/>
            <person name="Feldblyum T."/>
            <person name="Hsiao J."/>
            <person name="Zismann V."/>
            <person name="Iobst S."/>
            <person name="de Vazeille A.R."/>
            <person name="Buell C.R."/>
            <person name="Ying K."/>
            <person name="Li Y."/>
            <person name="Lu T."/>
            <person name="Huang Y."/>
            <person name="Zhao Q."/>
            <person name="Feng Q."/>
            <person name="Zhang L."/>
            <person name="Zhu J."/>
            <person name="Weng Q."/>
            <person name="Mu J."/>
            <person name="Lu Y."/>
            <person name="Fan D."/>
            <person name="Liu Y."/>
            <person name="Guan J."/>
            <person name="Zhang Y."/>
            <person name="Yu S."/>
            <person name="Liu X."/>
            <person name="Zhang Y."/>
            <person name="Hong G."/>
            <person name="Han B."/>
            <person name="Choisne N."/>
            <person name="Demange N."/>
            <person name="Orjeda G."/>
            <person name="Samain S."/>
            <person name="Cattolico L."/>
            <person name="Pelletier E."/>
            <person name="Couloux A."/>
            <person name="Segurens B."/>
            <person name="Wincker P."/>
            <person name="D'Hont A."/>
            <person name="Scarpelli C."/>
            <person name="Weissenbach J."/>
            <person name="Salanoubat M."/>
            <person name="Quetier F."/>
            <person name="Yu Y."/>
            <person name="Kim H.R."/>
            <person name="Rambo T."/>
            <person name="Currie J."/>
            <person name="Collura K."/>
            <person name="Luo M."/>
            <person name="Yang T."/>
            <person name="Ammiraju J.S.S."/>
            <person name="Engler F."/>
            <person name="Soderlund C."/>
            <person name="Wing R.A."/>
            <person name="Palmer L.E."/>
            <person name="de la Bastide M."/>
            <person name="Spiegel L."/>
            <person name="Nascimento L."/>
            <person name="Zutavern T."/>
            <person name="O'Shaughnessy A."/>
            <person name="Dike S."/>
            <person name="Dedhia N."/>
            <person name="Preston R."/>
            <person name="Balija V."/>
            <person name="McCombie W.R."/>
            <person name="Chow T."/>
            <person name="Chen H."/>
            <person name="Chung M."/>
            <person name="Chen C."/>
            <person name="Shaw J."/>
            <person name="Wu H."/>
            <person name="Hsiao K."/>
            <person name="Chao Y."/>
            <person name="Chu M."/>
            <person name="Cheng C."/>
            <person name="Hour A."/>
            <person name="Lee P."/>
            <person name="Lin S."/>
            <person name="Lin Y."/>
            <person name="Liou J."/>
            <person name="Liu S."/>
            <person name="Hsing Y."/>
            <person name="Raghuvanshi S."/>
            <person name="Mohanty A."/>
            <person name="Bharti A.K."/>
            <person name="Gaur A."/>
            <person name="Gupta V."/>
            <person name="Kumar D."/>
            <person name="Ravi V."/>
            <person name="Vij S."/>
            <person name="Kapur A."/>
            <person name="Khurana P."/>
            <person name="Khurana P."/>
            <person name="Khurana J.P."/>
            <person name="Tyagi A.K."/>
            <person name="Gaikwad K."/>
            <person name="Singh A."/>
            <person name="Dalal V."/>
            <person name="Srivastava S."/>
            <person name="Dixit A."/>
            <person name="Pal A.K."/>
            <person name="Ghazi I.A."/>
            <person name="Yadav M."/>
            <person name="Pandit A."/>
            <person name="Bhargava A."/>
            <person name="Sureshbabu K."/>
            <person name="Batra K."/>
            <person name="Sharma T.R."/>
            <person name="Mohapatra T."/>
            <person name="Singh N.K."/>
            <person name="Messing J."/>
            <person name="Nelson A.B."/>
            <person name="Fuks G."/>
            <person name="Kavchok S."/>
            <person name="Keizer G."/>
            <person name="Linton E."/>
            <person name="Llaca V."/>
            <person name="Song R."/>
            <person name="Tanyolac B."/>
            <person name="Young S."/>
            <person name="Ho-Il K."/>
            <person name="Hahn J.H."/>
            <person name="Sangsakoo G."/>
            <person name="Vanavichit A."/>
            <person name="de Mattos Luiz.A.T."/>
            <person name="Zimmer P.D."/>
            <person name="Malone G."/>
            <person name="Dellagostin O."/>
            <person name="de Oliveira A.C."/>
            <person name="Bevan M."/>
            <person name="Bancroft I."/>
            <person name="Minx P."/>
            <person name="Cordum H."/>
            <person name="Wilson R."/>
            <person name="Cheng Z."/>
            <person name="Jin W."/>
            <person name="Jiang J."/>
            <person name="Leong S.A."/>
            <person name="Iwama H."/>
            <person name="Gojobori T."/>
            <person name="Itoh T."/>
            <person name="Niimura Y."/>
            <person name="Fujii Y."/>
            <person name="Habara T."/>
            <person name="Sakai H."/>
            <person name="Sato Y."/>
            <person name="Wilson G."/>
            <person name="Kumar K."/>
            <person name="McCouch S."/>
            <person name="Juretic N."/>
            <person name="Hoen D."/>
            <person name="Wright S."/>
            <person name="Bruskiewich R."/>
            <person name="Bureau T."/>
            <person name="Miyao A."/>
            <person name="Hirochika H."/>
            <person name="Nishikawa T."/>
            <person name="Kadowaki K."/>
            <person name="Sugiura M."/>
            <person name="Burr B."/>
            <person name="Sasaki T."/>
        </authorList>
    </citation>
    <scope>NUCLEOTIDE SEQUENCE [LARGE SCALE GENOMIC DNA]</scope>
    <source>
        <strain evidence="4">cv. Nipponbare</strain>
    </source>
</reference>
<dbReference type="Proteomes" id="UP000000763">
    <property type="component" value="Chromosome 9"/>
</dbReference>
<evidence type="ECO:0000313" key="3">
    <source>
        <dbReference type="EMBL" id="BAD29204.1"/>
    </source>
</evidence>
<reference evidence="3" key="1">
    <citation type="submission" date="2002-09" db="EMBL/GenBank/DDBJ databases">
        <title>Oryza sativa nipponbare(GA3) genomic DNA, chromosome 9, BAC clone:OSJNBa0017I18.</title>
        <authorList>
            <person name="Sasaki T."/>
            <person name="Matsumoto T."/>
            <person name="Katayose Y."/>
        </authorList>
    </citation>
    <scope>NUCLEOTIDE SEQUENCE</scope>
</reference>
<protein>
    <submittedName>
        <fullName evidence="3">Uncharacterized protein</fullName>
    </submittedName>
</protein>
<evidence type="ECO:0000313" key="2">
    <source>
        <dbReference type="EMBL" id="BAD29136.1"/>
    </source>
</evidence>
<name>Q6EQ66_ORYSJ</name>
<feature type="compositionally biased region" description="Polar residues" evidence="1">
    <location>
        <begin position="26"/>
        <end position="35"/>
    </location>
</feature>
<reference evidence="2" key="2">
    <citation type="submission" date="2002-09" db="EMBL/GenBank/DDBJ databases">
        <title>Oryza sativa nipponbare(GA3) genomic DNA, chromosome 9, BAC clone:OSJNBb0095I04.</title>
        <authorList>
            <person name="Sasaki T."/>
            <person name="Matsumoto T."/>
            <person name="Katayose Y."/>
        </authorList>
    </citation>
    <scope>NUCLEOTIDE SEQUENCE</scope>
</reference>
<evidence type="ECO:0000256" key="1">
    <source>
        <dbReference type="SAM" id="MobiDB-lite"/>
    </source>
</evidence>
<dbReference type="EMBL" id="AP005724">
    <property type="protein sequence ID" value="BAD29204.1"/>
    <property type="molecule type" value="Genomic_DNA"/>
</dbReference>
<dbReference type="EMBL" id="AP005701">
    <property type="protein sequence ID" value="BAD29136.1"/>
    <property type="molecule type" value="Genomic_DNA"/>
</dbReference>
<evidence type="ECO:0000313" key="4">
    <source>
        <dbReference type="Proteomes" id="UP000000763"/>
    </source>
</evidence>
<reference evidence="4" key="4">
    <citation type="journal article" date="2008" name="Nucleic Acids Res.">
        <title>The rice annotation project database (RAP-DB): 2008 update.</title>
        <authorList>
            <consortium name="The rice annotation project (RAP)"/>
        </authorList>
    </citation>
    <scope>GENOME REANNOTATION</scope>
    <source>
        <strain evidence="4">cv. Nipponbare</strain>
    </source>
</reference>
<dbReference type="AlphaFoldDB" id="Q6EQ66"/>